<dbReference type="Proteomes" id="UP001212997">
    <property type="component" value="Unassembled WGS sequence"/>
</dbReference>
<evidence type="ECO:0000313" key="3">
    <source>
        <dbReference type="Proteomes" id="UP001212997"/>
    </source>
</evidence>
<dbReference type="AlphaFoldDB" id="A0AAD5UNL0"/>
<evidence type="ECO:0000256" key="1">
    <source>
        <dbReference type="SAM" id="MobiDB-lite"/>
    </source>
</evidence>
<comment type="caution">
    <text evidence="2">The sequence shown here is derived from an EMBL/GenBank/DDBJ whole genome shotgun (WGS) entry which is preliminary data.</text>
</comment>
<feature type="region of interest" description="Disordered" evidence="1">
    <location>
        <begin position="150"/>
        <end position="178"/>
    </location>
</feature>
<evidence type="ECO:0000313" key="2">
    <source>
        <dbReference type="EMBL" id="KAJ3473137.1"/>
    </source>
</evidence>
<name>A0AAD5UNL0_9APHY</name>
<accession>A0AAD5UNL0</accession>
<protein>
    <submittedName>
        <fullName evidence="2">Uncharacterized protein</fullName>
    </submittedName>
</protein>
<sequence length="178" mass="19814">MPSSMSSSEASSSEDSDRPPVMVVEVPHREGHLPKMYLVALVVDRGPYDLMIRFRPQSEPPSDGITMKSNAGDDGWHYGVRVHSTIDGDVDLIEPLTPWPWGDEDGKEPVEDMIPVVLKGINPPEDEEAYRHQLEMVVPGTPGEDYRILKRMDWPDKQGEHESDGDSLEVIPGTPGED</sequence>
<keyword evidence="3" id="KW-1185">Reference proteome</keyword>
<organism evidence="2 3">
    <name type="scientific">Meripilus lineatus</name>
    <dbReference type="NCBI Taxonomy" id="2056292"/>
    <lineage>
        <taxon>Eukaryota</taxon>
        <taxon>Fungi</taxon>
        <taxon>Dikarya</taxon>
        <taxon>Basidiomycota</taxon>
        <taxon>Agaricomycotina</taxon>
        <taxon>Agaricomycetes</taxon>
        <taxon>Polyporales</taxon>
        <taxon>Meripilaceae</taxon>
        <taxon>Meripilus</taxon>
    </lineage>
</organism>
<feature type="region of interest" description="Disordered" evidence="1">
    <location>
        <begin position="1"/>
        <end position="21"/>
    </location>
</feature>
<reference evidence="2" key="1">
    <citation type="submission" date="2022-07" db="EMBL/GenBank/DDBJ databases">
        <title>Genome Sequence of Physisporinus lineatus.</title>
        <authorList>
            <person name="Buettner E."/>
        </authorList>
    </citation>
    <scope>NUCLEOTIDE SEQUENCE</scope>
    <source>
        <strain evidence="2">VT162</strain>
    </source>
</reference>
<feature type="compositionally biased region" description="Basic and acidic residues" evidence="1">
    <location>
        <begin position="150"/>
        <end position="164"/>
    </location>
</feature>
<feature type="compositionally biased region" description="Low complexity" evidence="1">
    <location>
        <begin position="1"/>
        <end position="13"/>
    </location>
</feature>
<proteinExistence type="predicted"/>
<dbReference type="EMBL" id="JANAWD010001547">
    <property type="protein sequence ID" value="KAJ3473137.1"/>
    <property type="molecule type" value="Genomic_DNA"/>
</dbReference>
<gene>
    <name evidence="2" type="ORF">NLI96_g13117</name>
</gene>